<dbReference type="EMBL" id="SRPO01000515">
    <property type="protein sequence ID" value="KAG5931847.1"/>
    <property type="molecule type" value="Genomic_DNA"/>
</dbReference>
<dbReference type="Pfam" id="PF03221">
    <property type="entry name" value="HTH_Tnp_Tc5"/>
    <property type="match status" value="1"/>
</dbReference>
<proteinExistence type="predicted"/>
<evidence type="ECO:0000259" key="2">
    <source>
        <dbReference type="PROSITE" id="PS51253"/>
    </source>
</evidence>
<dbReference type="Proteomes" id="UP000706124">
    <property type="component" value="Unassembled WGS sequence"/>
</dbReference>
<gene>
    <name evidence="3" type="ORF">E4U60_005736</name>
</gene>
<dbReference type="InterPro" id="IPR006600">
    <property type="entry name" value="HTH_CenpB_DNA-bd_dom"/>
</dbReference>
<dbReference type="OrthoDB" id="4949264at2759"/>
<accession>A0A9P7SEQ9</accession>
<evidence type="ECO:0000313" key="4">
    <source>
        <dbReference type="Proteomes" id="UP000706124"/>
    </source>
</evidence>
<protein>
    <recommendedName>
        <fullName evidence="2">HTH CENPB-type domain-containing protein</fullName>
    </recommendedName>
</protein>
<evidence type="ECO:0000256" key="1">
    <source>
        <dbReference type="ARBA" id="ARBA00023125"/>
    </source>
</evidence>
<keyword evidence="1" id="KW-0238">DNA-binding</keyword>
<reference evidence="3 4" key="1">
    <citation type="journal article" date="2020" name="bioRxiv">
        <title>Whole genome comparisons of ergot fungi reveals the divergence and evolution of species within the genus Claviceps are the result of varying mechanisms driving genome evolution and host range expansion.</title>
        <authorList>
            <person name="Wyka S.A."/>
            <person name="Mondo S.J."/>
            <person name="Liu M."/>
            <person name="Dettman J."/>
            <person name="Nalam V."/>
            <person name="Broders K.D."/>
        </authorList>
    </citation>
    <scope>NUCLEOTIDE SEQUENCE [LARGE SCALE GENOMIC DNA]</scope>
    <source>
        <strain evidence="3 4">CCC 1485</strain>
    </source>
</reference>
<dbReference type="AlphaFoldDB" id="A0A9P7SEQ9"/>
<comment type="caution">
    <text evidence="3">The sequence shown here is derived from an EMBL/GenBank/DDBJ whole genome shotgun (WGS) entry which is preliminary data.</text>
</comment>
<sequence length="135" mass="16118">MSSLQSDDDFLRKWIDPDTGKLKFPRFHDYNLKERTVAGADLFRIQYYKRMTEASKVLRVPYQQEEAEILMWAHRRITQGHHIKDLALVQHANAIFTAREDCPPDKQASHRWAQRFIKRNAHIFKRTATHPRYAK</sequence>
<organism evidence="3 4">
    <name type="scientific">Claviceps pazoutovae</name>
    <dbReference type="NCBI Taxonomy" id="1649127"/>
    <lineage>
        <taxon>Eukaryota</taxon>
        <taxon>Fungi</taxon>
        <taxon>Dikarya</taxon>
        <taxon>Ascomycota</taxon>
        <taxon>Pezizomycotina</taxon>
        <taxon>Sordariomycetes</taxon>
        <taxon>Hypocreomycetidae</taxon>
        <taxon>Hypocreales</taxon>
        <taxon>Clavicipitaceae</taxon>
        <taxon>Claviceps</taxon>
    </lineage>
</organism>
<feature type="domain" description="HTH CENPB-type" evidence="2">
    <location>
        <begin position="53"/>
        <end position="126"/>
    </location>
</feature>
<name>A0A9P7SEQ9_9HYPO</name>
<dbReference type="PROSITE" id="PS51253">
    <property type="entry name" value="HTH_CENPB"/>
    <property type="match status" value="1"/>
</dbReference>
<evidence type="ECO:0000313" key="3">
    <source>
        <dbReference type="EMBL" id="KAG5931847.1"/>
    </source>
</evidence>
<keyword evidence="4" id="KW-1185">Reference proteome</keyword>
<dbReference type="GO" id="GO:0003677">
    <property type="term" value="F:DNA binding"/>
    <property type="evidence" value="ECO:0007669"/>
    <property type="project" value="UniProtKB-KW"/>
</dbReference>